<name>A0A0E0HE10_ORYNI</name>
<accession>A0A0E0HE10</accession>
<evidence type="ECO:0000313" key="2">
    <source>
        <dbReference type="Proteomes" id="UP000006591"/>
    </source>
</evidence>
<evidence type="ECO:0000313" key="1">
    <source>
        <dbReference type="EnsemblPlants" id="ONIVA05G15960.1"/>
    </source>
</evidence>
<dbReference type="HOGENOM" id="CLU_2472890_0_0_1"/>
<reference evidence="1" key="1">
    <citation type="submission" date="2015-04" db="UniProtKB">
        <authorList>
            <consortium name="EnsemblPlants"/>
        </authorList>
    </citation>
    <scope>IDENTIFICATION</scope>
    <source>
        <strain evidence="1">SL10</strain>
    </source>
</reference>
<dbReference type="STRING" id="4536.A0A0E0HE10"/>
<dbReference type="Proteomes" id="UP000006591">
    <property type="component" value="Chromosome 5"/>
</dbReference>
<protein>
    <submittedName>
        <fullName evidence="1">Uncharacterized protein</fullName>
    </submittedName>
</protein>
<dbReference type="OMA" id="FNQITFV"/>
<sequence>MENPVSTPIPTGESVHGIPLALQTVGTGNNQHLIVPFNQITFVRPTLIEIGQNGALGGLVMGNVPTATSVLARAFRREMVNGAALSDH</sequence>
<organism evidence="1">
    <name type="scientific">Oryza nivara</name>
    <name type="common">Indian wild rice</name>
    <name type="synonym">Oryza sativa f. spontanea</name>
    <dbReference type="NCBI Taxonomy" id="4536"/>
    <lineage>
        <taxon>Eukaryota</taxon>
        <taxon>Viridiplantae</taxon>
        <taxon>Streptophyta</taxon>
        <taxon>Embryophyta</taxon>
        <taxon>Tracheophyta</taxon>
        <taxon>Spermatophyta</taxon>
        <taxon>Magnoliopsida</taxon>
        <taxon>Liliopsida</taxon>
        <taxon>Poales</taxon>
        <taxon>Poaceae</taxon>
        <taxon>BOP clade</taxon>
        <taxon>Oryzoideae</taxon>
        <taxon>Oryzeae</taxon>
        <taxon>Oryzinae</taxon>
        <taxon>Oryza</taxon>
    </lineage>
</organism>
<dbReference type="AlphaFoldDB" id="A0A0E0HE10"/>
<dbReference type="Gramene" id="ONIVA05G15960.1">
    <property type="protein sequence ID" value="ONIVA05G15960.1"/>
    <property type="gene ID" value="ONIVA05G15960"/>
</dbReference>
<reference evidence="1" key="2">
    <citation type="submission" date="2018-04" db="EMBL/GenBank/DDBJ databases">
        <title>OnivRS2 (Oryza nivara Reference Sequence Version 2).</title>
        <authorList>
            <person name="Zhang J."/>
            <person name="Kudrna D."/>
            <person name="Lee S."/>
            <person name="Talag J."/>
            <person name="Rajasekar S."/>
            <person name="Welchert J."/>
            <person name="Hsing Y.-I."/>
            <person name="Wing R.A."/>
        </authorList>
    </citation>
    <scope>NUCLEOTIDE SEQUENCE [LARGE SCALE GENOMIC DNA]</scope>
    <source>
        <strain evidence="1">SL10</strain>
    </source>
</reference>
<keyword evidence="2" id="KW-1185">Reference proteome</keyword>
<proteinExistence type="predicted"/>
<dbReference type="EnsemblPlants" id="ONIVA05G15960.1">
    <property type="protein sequence ID" value="ONIVA05G15960.1"/>
    <property type="gene ID" value="ONIVA05G15960"/>
</dbReference>